<keyword evidence="2" id="KW-1185">Reference proteome</keyword>
<comment type="caution">
    <text evidence="1">The sequence shown here is derived from an EMBL/GenBank/DDBJ whole genome shotgun (WGS) entry which is preliminary data.</text>
</comment>
<dbReference type="PANTHER" id="PTHR47129:SF1">
    <property type="entry name" value="NMRA-LIKE DOMAIN-CONTAINING PROTEIN"/>
    <property type="match status" value="1"/>
</dbReference>
<dbReference type="InterPro" id="IPR052718">
    <property type="entry name" value="NmrA-type_oxidoreductase"/>
</dbReference>
<organism evidence="1 2">
    <name type="scientific">Pythium insidiosum</name>
    <name type="common">Pythiosis disease agent</name>
    <dbReference type="NCBI Taxonomy" id="114742"/>
    <lineage>
        <taxon>Eukaryota</taxon>
        <taxon>Sar</taxon>
        <taxon>Stramenopiles</taxon>
        <taxon>Oomycota</taxon>
        <taxon>Peronosporomycetes</taxon>
        <taxon>Pythiales</taxon>
        <taxon>Pythiaceae</taxon>
        <taxon>Pythium</taxon>
    </lineage>
</organism>
<dbReference type="Gene3D" id="3.40.50.720">
    <property type="entry name" value="NAD(P)-binding Rossmann-like Domain"/>
    <property type="match status" value="1"/>
</dbReference>
<dbReference type="PANTHER" id="PTHR47129">
    <property type="entry name" value="QUINONE OXIDOREDUCTASE 2"/>
    <property type="match status" value="1"/>
</dbReference>
<accession>A0AAD5PZV1</accession>
<gene>
    <name evidence="1" type="ORF">P43SY_010537</name>
</gene>
<reference evidence="1" key="1">
    <citation type="submission" date="2021-12" db="EMBL/GenBank/DDBJ databases">
        <title>Prjna785345.</title>
        <authorList>
            <person name="Rujirawat T."/>
            <person name="Krajaejun T."/>
        </authorList>
    </citation>
    <scope>NUCLEOTIDE SEQUENCE</scope>
    <source>
        <strain evidence="1">Pi057C3</strain>
    </source>
</reference>
<protein>
    <recommendedName>
        <fullName evidence="3">NmrA-like domain-containing protein</fullName>
    </recommendedName>
</protein>
<evidence type="ECO:0000313" key="1">
    <source>
        <dbReference type="EMBL" id="KAJ0388752.1"/>
    </source>
</evidence>
<dbReference type="SUPFAM" id="SSF51735">
    <property type="entry name" value="NAD(P)-binding Rossmann-fold domains"/>
    <property type="match status" value="1"/>
</dbReference>
<dbReference type="AlphaFoldDB" id="A0AAD5PZV1"/>
<name>A0AAD5PZV1_PYTIN</name>
<evidence type="ECO:0000313" key="2">
    <source>
        <dbReference type="Proteomes" id="UP001209570"/>
    </source>
</evidence>
<dbReference type="InterPro" id="IPR036291">
    <property type="entry name" value="NAD(P)-bd_dom_sf"/>
</dbReference>
<sequence length="71" mass="7483">MIRDSGVPTYTFLRNGLYFDNNVGSIHGALHSGKWYSAAKDGKTSAISRDDLALAAAHALVSSKAGSESKV</sequence>
<dbReference type="Gene3D" id="3.90.25.10">
    <property type="entry name" value="UDP-galactose 4-epimerase, domain 1"/>
    <property type="match status" value="1"/>
</dbReference>
<evidence type="ECO:0008006" key="3">
    <source>
        <dbReference type="Google" id="ProtNLM"/>
    </source>
</evidence>
<dbReference type="EMBL" id="JAKCXM010006725">
    <property type="protein sequence ID" value="KAJ0388752.1"/>
    <property type="molecule type" value="Genomic_DNA"/>
</dbReference>
<dbReference type="Proteomes" id="UP001209570">
    <property type="component" value="Unassembled WGS sequence"/>
</dbReference>
<proteinExistence type="predicted"/>